<dbReference type="PANTHER" id="PTHR42917">
    <property type="entry name" value="2,4-DIENOYL-COA REDUCTASE"/>
    <property type="match status" value="1"/>
</dbReference>
<dbReference type="InterPro" id="IPR036188">
    <property type="entry name" value="FAD/NAD-bd_sf"/>
</dbReference>
<evidence type="ECO:0000256" key="9">
    <source>
        <dbReference type="ARBA" id="ARBA00023014"/>
    </source>
</evidence>
<reference evidence="12 13" key="1">
    <citation type="journal article" date="2019" name="Int. J. Syst. Evol. Microbiol.">
        <title>The Global Catalogue of Microorganisms (GCM) 10K type strain sequencing project: providing services to taxonomists for standard genome sequencing and annotation.</title>
        <authorList>
            <consortium name="The Broad Institute Genomics Platform"/>
            <consortium name="The Broad Institute Genome Sequencing Center for Infectious Disease"/>
            <person name="Wu L."/>
            <person name="Ma J."/>
        </authorList>
    </citation>
    <scope>NUCLEOTIDE SEQUENCE [LARGE SCALE GENOMIC DNA]</scope>
    <source>
        <strain evidence="12 13">JCM 11813</strain>
    </source>
</reference>
<comment type="cofactor">
    <cofactor evidence="1">
        <name>FMN</name>
        <dbReference type="ChEBI" id="CHEBI:58210"/>
    </cofactor>
</comment>
<dbReference type="RefSeq" id="WP_343906712.1">
    <property type="nucleotide sequence ID" value="NZ_BAAAJE010000006.1"/>
</dbReference>
<dbReference type="SUPFAM" id="SSF51395">
    <property type="entry name" value="FMN-linked oxidoreductases"/>
    <property type="match status" value="1"/>
</dbReference>
<keyword evidence="9" id="KW-0411">Iron-sulfur</keyword>
<comment type="caution">
    <text evidence="12">The sequence shown here is derived from an EMBL/GenBank/DDBJ whole genome shotgun (WGS) entry which is preliminary data.</text>
</comment>
<comment type="similarity">
    <text evidence="3">In the N-terminal section; belongs to the NADH:flavin oxidoreductase/NADH oxidase family.</text>
</comment>
<evidence type="ECO:0000259" key="10">
    <source>
        <dbReference type="Pfam" id="PF00724"/>
    </source>
</evidence>
<keyword evidence="7" id="KW-0560">Oxidoreductase</keyword>
<dbReference type="InterPro" id="IPR013785">
    <property type="entry name" value="Aldolase_TIM"/>
</dbReference>
<feature type="domain" description="FAD/NAD(P)-binding" evidence="11">
    <location>
        <begin position="387"/>
        <end position="644"/>
    </location>
</feature>
<evidence type="ECO:0000256" key="6">
    <source>
        <dbReference type="ARBA" id="ARBA00022723"/>
    </source>
</evidence>
<keyword evidence="4" id="KW-0285">Flavoprotein</keyword>
<evidence type="ECO:0000256" key="5">
    <source>
        <dbReference type="ARBA" id="ARBA00022643"/>
    </source>
</evidence>
<keyword evidence="5" id="KW-0288">FMN</keyword>
<proteinExistence type="inferred from homology"/>
<feature type="domain" description="NADH:flavin oxidoreductase/NADH oxidase N-terminal" evidence="10">
    <location>
        <begin position="5"/>
        <end position="333"/>
    </location>
</feature>
<gene>
    <name evidence="12" type="ORF">GCM10009606_13440</name>
</gene>
<name>A0ABN1UC67_9ACTN</name>
<keyword evidence="6" id="KW-0479">Metal-binding</keyword>
<keyword evidence="8" id="KW-0408">Iron</keyword>
<dbReference type="SUPFAM" id="SSF51905">
    <property type="entry name" value="FAD/NAD(P)-binding domain"/>
    <property type="match status" value="1"/>
</dbReference>
<evidence type="ECO:0000256" key="1">
    <source>
        <dbReference type="ARBA" id="ARBA00001917"/>
    </source>
</evidence>
<dbReference type="InterPro" id="IPR001155">
    <property type="entry name" value="OxRdtase_FMN_N"/>
</dbReference>
<evidence type="ECO:0000259" key="11">
    <source>
        <dbReference type="Pfam" id="PF07992"/>
    </source>
</evidence>
<sequence>MLTRLFTPLRIGPTELKNRIVSTGHDTVMIADGLVTDQLVAYQAARAAGGAGLIVLQVGGVHESARYTSHALMAHTDECIPGYRRLADVGHEHGSLVYAQLFHGGREVMESADGSLGVSYAASAVPNERFRVFPRAMEIGLVREVIEGFGAAAQRLQAAGLDGVEIVASHGYLPAQFLGPDTNLRADEYGGSFENRLRFLREVLETVRRRTGGEMAVGVRISIGEDGPDGLTADDALEALATLDGAGLLDYVSVTRGSSASLAGSDHIVPTMAREPGYTTPLSARVKRRVSVPVIVAGRINQPQDAELVLERGEADAIGMTRALICDPEMPNLAAREEFDSIRACIGCNQACIGHFHAGYPISCIQRPETGRELLYDLKVPAREPREVMVVGGGPGGLKAAVVAAQRGHRVTVYEAGRRVGGQVLLAERLPGRAEFGGAVTNLVNEAARSNVKIATGVRVDAAFVAEQAPDAVVIATGAQPYRPKFEFTDDAVVLEAWDVIQGEVPPPGPVLVADWRGDWVGIGTATMLAERGRRVTLATIGYQAGELLQQYTRDEMLKQMLMAGVTVAPLTRLYGADDDTAYLQHVLTDEPVLVEGISAVVLAQGQAPDTTLADELAALPADRRPETHAVGDCVAPRTVEEAILEGMRVGHAL</sequence>
<dbReference type="Gene3D" id="3.50.50.60">
    <property type="entry name" value="FAD/NAD(P)-binding domain"/>
    <property type="match status" value="1"/>
</dbReference>
<dbReference type="Gene3D" id="3.20.20.70">
    <property type="entry name" value="Aldolase class I"/>
    <property type="match status" value="1"/>
</dbReference>
<evidence type="ECO:0000313" key="12">
    <source>
        <dbReference type="EMBL" id="GAA1134570.1"/>
    </source>
</evidence>
<keyword evidence="13" id="KW-1185">Reference proteome</keyword>
<protein>
    <submittedName>
        <fullName evidence="12">FAD-dependent oxidoreductase</fullName>
    </submittedName>
</protein>
<dbReference type="Pfam" id="PF07992">
    <property type="entry name" value="Pyr_redox_2"/>
    <property type="match status" value="1"/>
</dbReference>
<dbReference type="Pfam" id="PF00724">
    <property type="entry name" value="Oxidored_FMN"/>
    <property type="match status" value="1"/>
</dbReference>
<evidence type="ECO:0000256" key="3">
    <source>
        <dbReference type="ARBA" id="ARBA00011048"/>
    </source>
</evidence>
<dbReference type="InterPro" id="IPR023753">
    <property type="entry name" value="FAD/NAD-binding_dom"/>
</dbReference>
<accession>A0ABN1UC67</accession>
<organism evidence="12 13">
    <name type="scientific">Nocardioides aquiterrae</name>
    <dbReference type="NCBI Taxonomy" id="203799"/>
    <lineage>
        <taxon>Bacteria</taxon>
        <taxon>Bacillati</taxon>
        <taxon>Actinomycetota</taxon>
        <taxon>Actinomycetes</taxon>
        <taxon>Propionibacteriales</taxon>
        <taxon>Nocardioidaceae</taxon>
        <taxon>Nocardioides</taxon>
    </lineage>
</organism>
<dbReference type="EMBL" id="BAAAJE010000006">
    <property type="protein sequence ID" value="GAA1134570.1"/>
    <property type="molecule type" value="Genomic_DNA"/>
</dbReference>
<evidence type="ECO:0000256" key="8">
    <source>
        <dbReference type="ARBA" id="ARBA00023004"/>
    </source>
</evidence>
<evidence type="ECO:0000313" key="13">
    <source>
        <dbReference type="Proteomes" id="UP001499979"/>
    </source>
</evidence>
<dbReference type="PANTHER" id="PTHR42917:SF2">
    <property type="entry name" value="2,4-DIENOYL-COA REDUCTASE [(2E)-ENOYL-COA-PRODUCING]"/>
    <property type="match status" value="1"/>
</dbReference>
<dbReference type="Proteomes" id="UP001499979">
    <property type="component" value="Unassembled WGS sequence"/>
</dbReference>
<comment type="cofactor">
    <cofactor evidence="2">
        <name>[4Fe-4S] cluster</name>
        <dbReference type="ChEBI" id="CHEBI:49883"/>
    </cofactor>
</comment>
<dbReference type="PRINTS" id="PR00368">
    <property type="entry name" value="FADPNR"/>
</dbReference>
<evidence type="ECO:0000256" key="4">
    <source>
        <dbReference type="ARBA" id="ARBA00022630"/>
    </source>
</evidence>
<evidence type="ECO:0000256" key="2">
    <source>
        <dbReference type="ARBA" id="ARBA00001966"/>
    </source>
</evidence>
<dbReference type="InterPro" id="IPR051793">
    <property type="entry name" value="NADH:flavin_oxidoreductase"/>
</dbReference>
<evidence type="ECO:0000256" key="7">
    <source>
        <dbReference type="ARBA" id="ARBA00023002"/>
    </source>
</evidence>
<dbReference type="Gene3D" id="3.40.50.720">
    <property type="entry name" value="NAD(P)-binding Rossmann-like Domain"/>
    <property type="match status" value="1"/>
</dbReference>